<evidence type="ECO:0000256" key="6">
    <source>
        <dbReference type="ARBA" id="ARBA00023128"/>
    </source>
</evidence>
<comment type="subcellular location">
    <subcellularLocation>
        <location evidence="1">Mitochondrion inner membrane</location>
        <topology evidence="1">Multi-pass membrane protein</topology>
    </subcellularLocation>
</comment>
<keyword evidence="4" id="KW-0999">Mitochondrion inner membrane</keyword>
<dbReference type="GO" id="GO:0030943">
    <property type="term" value="F:mitochondrion targeting sequence binding"/>
    <property type="evidence" value="ECO:0007669"/>
    <property type="project" value="TreeGrafter"/>
</dbReference>
<feature type="region of interest" description="Disordered" evidence="8">
    <location>
        <begin position="1"/>
        <end position="30"/>
    </location>
</feature>
<evidence type="ECO:0000256" key="5">
    <source>
        <dbReference type="ARBA" id="ARBA00022989"/>
    </source>
</evidence>
<dbReference type="AlphaFoldDB" id="A0A5N5JRJ9"/>
<keyword evidence="6" id="KW-0496">Mitochondrion</keyword>
<comment type="similarity">
    <text evidence="2">Belongs to the Tim17/Tim22/Tim23 family.</text>
</comment>
<dbReference type="GO" id="GO:0045039">
    <property type="term" value="P:protein insertion into mitochondrial inner membrane"/>
    <property type="evidence" value="ECO:0007669"/>
    <property type="project" value="InterPro"/>
</dbReference>
<dbReference type="GO" id="GO:0042721">
    <property type="term" value="C:TIM22 mitochondrial import inner membrane insertion complex"/>
    <property type="evidence" value="ECO:0007669"/>
    <property type="project" value="InterPro"/>
</dbReference>
<evidence type="ECO:0008006" key="12">
    <source>
        <dbReference type="Google" id="ProtNLM"/>
    </source>
</evidence>
<evidence type="ECO:0000256" key="8">
    <source>
        <dbReference type="SAM" id="MobiDB-lite"/>
    </source>
</evidence>
<dbReference type="InterPro" id="IPR039175">
    <property type="entry name" value="TIM22"/>
</dbReference>
<dbReference type="EMBL" id="VDCV01000016">
    <property type="protein sequence ID" value="KAB5520604.1"/>
    <property type="molecule type" value="Genomic_DNA"/>
</dbReference>
<keyword evidence="5 9" id="KW-1133">Transmembrane helix</keyword>
<keyword evidence="11" id="KW-1185">Reference proteome</keyword>
<feature type="compositionally biased region" description="Low complexity" evidence="8">
    <location>
        <begin position="1"/>
        <end position="14"/>
    </location>
</feature>
<feature type="transmembrane region" description="Helical" evidence="9">
    <location>
        <begin position="55"/>
        <end position="75"/>
    </location>
</feature>
<evidence type="ECO:0000256" key="1">
    <source>
        <dbReference type="ARBA" id="ARBA00004448"/>
    </source>
</evidence>
<gene>
    <name evidence="10" type="ORF">DKX38_024923</name>
</gene>
<sequence>MASNENSGTESNNGAASSSTSKDGETPTQIQPFRMPTVEEVRAQDVWNNCVVRSVASGVMGGGLGLFMGMFLGALDNPILQDEMTGRQQFIYTAKQMGRRSWSSCKTFAIMGLVFSAAECVTEKVRAKHDITNTVVAGCVTGGTMSAKGD</sequence>
<protein>
    <recommendedName>
        <fullName evidence="12">Mitochondrial import inner membrane translocase subunit TIM22</fullName>
    </recommendedName>
</protein>
<feature type="compositionally biased region" description="Polar residues" evidence="8">
    <location>
        <begin position="15"/>
        <end position="30"/>
    </location>
</feature>
<evidence type="ECO:0000313" key="11">
    <source>
        <dbReference type="Proteomes" id="UP000326939"/>
    </source>
</evidence>
<organism evidence="10 11">
    <name type="scientific">Salix brachista</name>
    <dbReference type="NCBI Taxonomy" id="2182728"/>
    <lineage>
        <taxon>Eukaryota</taxon>
        <taxon>Viridiplantae</taxon>
        <taxon>Streptophyta</taxon>
        <taxon>Embryophyta</taxon>
        <taxon>Tracheophyta</taxon>
        <taxon>Spermatophyta</taxon>
        <taxon>Magnoliopsida</taxon>
        <taxon>eudicotyledons</taxon>
        <taxon>Gunneridae</taxon>
        <taxon>Pentapetalae</taxon>
        <taxon>rosids</taxon>
        <taxon>fabids</taxon>
        <taxon>Malpighiales</taxon>
        <taxon>Salicaceae</taxon>
        <taxon>Saliceae</taxon>
        <taxon>Salix</taxon>
    </lineage>
</organism>
<evidence type="ECO:0000256" key="2">
    <source>
        <dbReference type="ARBA" id="ARBA00008444"/>
    </source>
</evidence>
<evidence type="ECO:0000313" key="10">
    <source>
        <dbReference type="EMBL" id="KAB5520604.1"/>
    </source>
</evidence>
<keyword evidence="3 9" id="KW-0812">Transmembrane</keyword>
<comment type="caution">
    <text evidence="10">The sequence shown here is derived from an EMBL/GenBank/DDBJ whole genome shotgun (WGS) entry which is preliminary data.</text>
</comment>
<evidence type="ECO:0000256" key="3">
    <source>
        <dbReference type="ARBA" id="ARBA00022692"/>
    </source>
</evidence>
<evidence type="ECO:0000256" key="7">
    <source>
        <dbReference type="ARBA" id="ARBA00023136"/>
    </source>
</evidence>
<dbReference type="Proteomes" id="UP000326939">
    <property type="component" value="Chromosome 16"/>
</dbReference>
<keyword evidence="7 9" id="KW-0472">Membrane</keyword>
<dbReference type="Pfam" id="PF02466">
    <property type="entry name" value="Tim17"/>
    <property type="match status" value="1"/>
</dbReference>
<evidence type="ECO:0000256" key="4">
    <source>
        <dbReference type="ARBA" id="ARBA00022792"/>
    </source>
</evidence>
<dbReference type="GO" id="GO:0008320">
    <property type="term" value="F:protein transmembrane transporter activity"/>
    <property type="evidence" value="ECO:0007669"/>
    <property type="project" value="TreeGrafter"/>
</dbReference>
<dbReference type="PANTHER" id="PTHR14110">
    <property type="entry name" value="MITOCHONDRIAL IMPORT INNER MEMBRANE TRANSLOCASE SUBUNIT TIM22"/>
    <property type="match status" value="1"/>
</dbReference>
<accession>A0A5N5JRJ9</accession>
<name>A0A5N5JRJ9_9ROSI</name>
<dbReference type="PANTHER" id="PTHR14110:SF0">
    <property type="entry name" value="MITOCHONDRIAL IMPORT INNER MEMBRANE TRANSLOCASE SUBUNIT TIM22"/>
    <property type="match status" value="1"/>
</dbReference>
<proteinExistence type="inferred from homology"/>
<evidence type="ECO:0000256" key="9">
    <source>
        <dbReference type="SAM" id="Phobius"/>
    </source>
</evidence>
<reference evidence="11" key="1">
    <citation type="journal article" date="2019" name="Gigascience">
        <title>De novo genome assembly of the endangered Acer yangbiense, a plant species with extremely small populations endemic to Yunnan Province, China.</title>
        <authorList>
            <person name="Yang J."/>
            <person name="Wariss H.M."/>
            <person name="Tao L."/>
            <person name="Zhang R."/>
            <person name="Yun Q."/>
            <person name="Hollingsworth P."/>
            <person name="Dao Z."/>
            <person name="Luo G."/>
            <person name="Guo H."/>
            <person name="Ma Y."/>
            <person name="Sun W."/>
        </authorList>
    </citation>
    <scope>NUCLEOTIDE SEQUENCE [LARGE SCALE GENOMIC DNA]</scope>
    <source>
        <strain evidence="11">cv. br00</strain>
    </source>
</reference>